<dbReference type="Gene3D" id="1.10.1300.10">
    <property type="entry name" value="3'5'-cyclic nucleotide phosphodiesterase, catalytic domain"/>
    <property type="match status" value="1"/>
</dbReference>
<feature type="binding site" evidence="4">
    <location>
        <position position="307"/>
    </location>
    <ligand>
        <name>Zn(2+)</name>
        <dbReference type="ChEBI" id="CHEBI:29105"/>
        <label>1</label>
    </ligand>
</feature>
<organism evidence="9 10">
    <name type="scientific">Carpediemonas membranifera</name>
    <dbReference type="NCBI Taxonomy" id="201153"/>
    <lineage>
        <taxon>Eukaryota</taxon>
        <taxon>Metamonada</taxon>
        <taxon>Carpediemonas-like organisms</taxon>
        <taxon>Carpediemonas</taxon>
    </lineage>
</organism>
<feature type="domain" description="Response regulatory" evidence="7">
    <location>
        <begin position="31"/>
        <end position="152"/>
    </location>
</feature>
<dbReference type="PRINTS" id="PR00387">
    <property type="entry name" value="PDIESTERASE1"/>
</dbReference>
<dbReference type="Pfam" id="PF00072">
    <property type="entry name" value="Response_reg"/>
    <property type="match status" value="1"/>
</dbReference>
<dbReference type="EMBL" id="JAHDYR010000038">
    <property type="protein sequence ID" value="KAG9392503.1"/>
    <property type="molecule type" value="Genomic_DNA"/>
</dbReference>
<dbReference type="InterPro" id="IPR011006">
    <property type="entry name" value="CheY-like_superfamily"/>
</dbReference>
<feature type="modified residue" description="4-aspartylphosphate" evidence="5">
    <location>
        <position position="86"/>
    </location>
</feature>
<dbReference type="PANTHER" id="PTHR11347">
    <property type="entry name" value="CYCLIC NUCLEOTIDE PHOSPHODIESTERASE"/>
    <property type="match status" value="1"/>
</dbReference>
<dbReference type="AlphaFoldDB" id="A0A8J6ARX4"/>
<dbReference type="SUPFAM" id="SSF109604">
    <property type="entry name" value="HD-domain/PDEase-like"/>
    <property type="match status" value="1"/>
</dbReference>
<dbReference type="InterPro" id="IPR001789">
    <property type="entry name" value="Sig_transdc_resp-reg_receiver"/>
</dbReference>
<reference evidence="9" key="1">
    <citation type="submission" date="2021-05" db="EMBL/GenBank/DDBJ databases">
        <title>A free-living protist that lacks canonical eukaryotic 1 DNA replication and segregation systems.</title>
        <authorList>
            <person name="Salas-Leiva D.E."/>
            <person name="Tromer E.C."/>
            <person name="Curtis B.A."/>
            <person name="Jerlstrom-Hultqvist J."/>
            <person name="Kolisko M."/>
            <person name="Yi Z."/>
            <person name="Salas-Leiva J.S."/>
            <person name="Gallot-Lavallee L."/>
            <person name="Kops G.J.P.L."/>
            <person name="Archibald J.M."/>
            <person name="Simpson A.G.B."/>
            <person name="Roger A.J."/>
        </authorList>
    </citation>
    <scope>NUCLEOTIDE SEQUENCE</scope>
    <source>
        <strain evidence="9">BICM</strain>
    </source>
</reference>
<dbReference type="PROSITE" id="PS51845">
    <property type="entry name" value="PDEASE_I_2"/>
    <property type="match status" value="1"/>
</dbReference>
<keyword evidence="2" id="KW-0378">Hydrolase</keyword>
<dbReference type="SUPFAM" id="SSF52172">
    <property type="entry name" value="CheY-like"/>
    <property type="match status" value="1"/>
</dbReference>
<evidence type="ECO:0000256" key="5">
    <source>
        <dbReference type="PROSITE-ProRule" id="PRU00169"/>
    </source>
</evidence>
<evidence type="ECO:0000313" key="9">
    <source>
        <dbReference type="EMBL" id="KAG9392503.1"/>
    </source>
</evidence>
<evidence type="ECO:0000256" key="1">
    <source>
        <dbReference type="ARBA" id="ARBA00022723"/>
    </source>
</evidence>
<evidence type="ECO:0000259" key="7">
    <source>
        <dbReference type="PROSITE" id="PS50110"/>
    </source>
</evidence>
<dbReference type="InterPro" id="IPR002073">
    <property type="entry name" value="PDEase_catalytic_dom"/>
</dbReference>
<evidence type="ECO:0000256" key="3">
    <source>
        <dbReference type="PIRSR" id="PIRSR623088-1"/>
    </source>
</evidence>
<evidence type="ECO:0000313" key="10">
    <source>
        <dbReference type="Proteomes" id="UP000717585"/>
    </source>
</evidence>
<accession>A0A8J6ARX4</accession>
<feature type="region of interest" description="Disordered" evidence="6">
    <location>
        <begin position="416"/>
        <end position="460"/>
    </location>
</feature>
<name>A0A8J6ARX4_9EUKA</name>
<dbReference type="GO" id="GO:0000160">
    <property type="term" value="P:phosphorelay signal transduction system"/>
    <property type="evidence" value="ECO:0007669"/>
    <property type="project" value="InterPro"/>
</dbReference>
<dbReference type="CDD" id="cd00077">
    <property type="entry name" value="HDc"/>
    <property type="match status" value="1"/>
</dbReference>
<proteinExistence type="predicted"/>
<sequence length="609" mass="68108">MSTSDTSTKTQDTSLPFQTFHPSFDPTTSVLFLIVDDDPVVRRRMRFLVNKFKQETDAILDVDDGLVAAEIVKAIGGHLRVCIFLDVQMPIFDARRFLRLMREDVPNTFVVAMSADRVHIHSHAFLLKRQIVSSAIKSTIWEARHYLSEHYQPVQSQKSSLVAKLMDRLEMIELLRPPEIEEPLAAFNDTVTRGQLLFGSGAHSQLSRWDFDITSVASRDLAAIPVCIMVETGLFDHSQDIFVPRRAFYRMVRLLETQGYRRNHYHNFRHAVDVMQACYAFVTDPAVPPGMFTRTDMLVLFVAALSHDVGHVGQTNVQLTASGNILAMIYSSSVLESFHCSYFMRIQNNNAYALFHHLPHELKCDILRRIVSLILCTDMAYHGTILQTARDRVAGRVAPSEAIALIPAFRTHRYRVKSATTPRPSSIRRGSEQTSGSGASNEDAVHGPLSVGSLDDDASSAERRMSVISLDSRTDEGSDVEFDGPTDLALSDADSDTVWPAWSLDYPEDRLLLLVLILKAADISNSVRAGHVASYWSGMIAAEAGLKDIAQCRKLTLSFMVDFVRGLYVELRDMGVVSQSVLDRLNANIQRQRTAHTRRLSVGRVAATP</sequence>
<feature type="binding site" evidence="4">
    <location>
        <position position="308"/>
    </location>
    <ligand>
        <name>Zn(2+)</name>
        <dbReference type="ChEBI" id="CHEBI:29105"/>
        <label>1</label>
    </ligand>
</feature>
<dbReference type="SMART" id="SM00471">
    <property type="entry name" value="HDc"/>
    <property type="match status" value="1"/>
</dbReference>
<keyword evidence="5" id="KW-0597">Phosphoprotein</keyword>
<dbReference type="Proteomes" id="UP000717585">
    <property type="component" value="Unassembled WGS sequence"/>
</dbReference>
<dbReference type="GO" id="GO:0046872">
    <property type="term" value="F:metal ion binding"/>
    <property type="evidence" value="ECO:0007669"/>
    <property type="project" value="UniProtKB-KW"/>
</dbReference>
<dbReference type="InterPro" id="IPR023088">
    <property type="entry name" value="PDEase"/>
</dbReference>
<dbReference type="GO" id="GO:0004114">
    <property type="term" value="F:3',5'-cyclic-nucleotide phosphodiesterase activity"/>
    <property type="evidence" value="ECO:0007669"/>
    <property type="project" value="InterPro"/>
</dbReference>
<evidence type="ECO:0000256" key="6">
    <source>
        <dbReference type="SAM" id="MobiDB-lite"/>
    </source>
</evidence>
<evidence type="ECO:0000259" key="8">
    <source>
        <dbReference type="PROSITE" id="PS51845"/>
    </source>
</evidence>
<feature type="binding site" evidence="4">
    <location>
        <position position="308"/>
    </location>
    <ligand>
        <name>Zn(2+)</name>
        <dbReference type="ChEBI" id="CHEBI:29105"/>
        <label>2</label>
    </ligand>
</feature>
<comment type="caution">
    <text evidence="9">The sequence shown here is derived from an EMBL/GenBank/DDBJ whole genome shotgun (WGS) entry which is preliminary data.</text>
</comment>
<dbReference type="InterPro" id="IPR003607">
    <property type="entry name" value="HD/PDEase_dom"/>
</dbReference>
<keyword evidence="10" id="KW-1185">Reference proteome</keyword>
<dbReference type="PROSITE" id="PS50110">
    <property type="entry name" value="RESPONSE_REGULATORY"/>
    <property type="match status" value="1"/>
</dbReference>
<feature type="binding site" evidence="4">
    <location>
        <position position="270"/>
    </location>
    <ligand>
        <name>Zn(2+)</name>
        <dbReference type="ChEBI" id="CHEBI:29105"/>
        <label>1</label>
    </ligand>
</feature>
<dbReference type="Gene3D" id="3.40.50.2300">
    <property type="match status" value="1"/>
</dbReference>
<dbReference type="Pfam" id="PF00233">
    <property type="entry name" value="PDEase_I"/>
    <property type="match status" value="1"/>
</dbReference>
<dbReference type="OrthoDB" id="546632at2759"/>
<evidence type="ECO:0000256" key="4">
    <source>
        <dbReference type="PIRSR" id="PIRSR623088-3"/>
    </source>
</evidence>
<gene>
    <name evidence="9" type="ORF">J8273_5505</name>
</gene>
<protein>
    <submittedName>
        <fullName evidence="9">3'5'-cyclic nucleotide phosphodiesterase</fullName>
    </submittedName>
</protein>
<feature type="active site" description="Proton donor" evidence="3">
    <location>
        <position position="266"/>
    </location>
</feature>
<dbReference type="InterPro" id="IPR036971">
    <property type="entry name" value="PDEase_catalytic_dom_sf"/>
</dbReference>
<feature type="domain" description="PDEase" evidence="8">
    <location>
        <begin position="177"/>
        <end position="543"/>
    </location>
</feature>
<keyword evidence="1 4" id="KW-0479">Metal-binding</keyword>
<evidence type="ECO:0000256" key="2">
    <source>
        <dbReference type="ARBA" id="ARBA00022801"/>
    </source>
</evidence>